<protein>
    <recommendedName>
        <fullName evidence="9 10">Ferrochelatase</fullName>
        <ecNumber evidence="9 10">4.98.1.1</ecNumber>
    </recommendedName>
    <alternativeName>
        <fullName evidence="9">Heme synthase</fullName>
    </alternativeName>
    <alternativeName>
        <fullName evidence="9">Protoheme ferro-lyase</fullName>
    </alternativeName>
</protein>
<dbReference type="PROSITE" id="PS00534">
    <property type="entry name" value="FERROCHELATASE"/>
    <property type="match status" value="1"/>
</dbReference>
<comment type="catalytic activity">
    <reaction evidence="8">
        <text>Fe-coproporphyrin III + 2 H(+) = coproporphyrin III + Fe(2+)</text>
        <dbReference type="Rhea" id="RHEA:49572"/>
        <dbReference type="ChEBI" id="CHEBI:15378"/>
        <dbReference type="ChEBI" id="CHEBI:29033"/>
        <dbReference type="ChEBI" id="CHEBI:68438"/>
        <dbReference type="ChEBI" id="CHEBI:131725"/>
        <dbReference type="EC" id="4.99.1.9"/>
    </reaction>
    <physiologicalReaction direction="right-to-left" evidence="8">
        <dbReference type="Rhea" id="RHEA:49574"/>
    </physiologicalReaction>
</comment>
<gene>
    <name evidence="9 11" type="primary">hemH</name>
    <name evidence="11" type="ORF">GCM10010960_15790</name>
</gene>
<dbReference type="EC" id="4.98.1.1" evidence="9 10"/>
<evidence type="ECO:0000256" key="6">
    <source>
        <dbReference type="ARBA" id="ARBA00023239"/>
    </source>
</evidence>
<dbReference type="Gene3D" id="3.40.50.1400">
    <property type="match status" value="2"/>
</dbReference>
<keyword evidence="6 9" id="KW-0456">Lyase</keyword>
<dbReference type="PANTHER" id="PTHR11108">
    <property type="entry name" value="FERROCHELATASE"/>
    <property type="match status" value="1"/>
</dbReference>
<comment type="subcellular location">
    <subcellularLocation>
        <location evidence="9 10">Cytoplasm</location>
    </subcellularLocation>
</comment>
<keyword evidence="2 9" id="KW-0963">Cytoplasm</keyword>
<evidence type="ECO:0000256" key="3">
    <source>
        <dbReference type="ARBA" id="ARBA00022723"/>
    </source>
</evidence>
<evidence type="ECO:0000256" key="9">
    <source>
        <dbReference type="HAMAP-Rule" id="MF_00323"/>
    </source>
</evidence>
<feature type="binding site" evidence="9">
    <location>
        <position position="275"/>
    </location>
    <ligand>
        <name>Fe(2+)</name>
        <dbReference type="ChEBI" id="CHEBI:29033"/>
    </ligand>
</feature>
<evidence type="ECO:0000256" key="4">
    <source>
        <dbReference type="ARBA" id="ARBA00023004"/>
    </source>
</evidence>
<dbReference type="Proteomes" id="UP000632858">
    <property type="component" value="Unassembled WGS sequence"/>
</dbReference>
<evidence type="ECO:0000313" key="11">
    <source>
        <dbReference type="EMBL" id="GGF94913.1"/>
    </source>
</evidence>
<dbReference type="InterPro" id="IPR019772">
    <property type="entry name" value="Ferrochelatase_AS"/>
</dbReference>
<dbReference type="AlphaFoldDB" id="A0A917CQ58"/>
<dbReference type="EMBL" id="BMFO01000003">
    <property type="protein sequence ID" value="GGF94913.1"/>
    <property type="molecule type" value="Genomic_DNA"/>
</dbReference>
<organism evidence="11 12">
    <name type="scientific">Arenimonas maotaiensis</name>
    <dbReference type="NCBI Taxonomy" id="1446479"/>
    <lineage>
        <taxon>Bacteria</taxon>
        <taxon>Pseudomonadati</taxon>
        <taxon>Pseudomonadota</taxon>
        <taxon>Gammaproteobacteria</taxon>
        <taxon>Lysobacterales</taxon>
        <taxon>Lysobacteraceae</taxon>
        <taxon>Arenimonas</taxon>
    </lineage>
</organism>
<accession>A0A917CQ58</accession>
<dbReference type="GO" id="GO:0006783">
    <property type="term" value="P:heme biosynthetic process"/>
    <property type="evidence" value="ECO:0007669"/>
    <property type="project" value="UniProtKB-UniRule"/>
</dbReference>
<keyword evidence="4 9" id="KW-0408">Iron</keyword>
<evidence type="ECO:0000256" key="2">
    <source>
        <dbReference type="ARBA" id="ARBA00022490"/>
    </source>
</evidence>
<dbReference type="InterPro" id="IPR033644">
    <property type="entry name" value="Ferrochelatase_C"/>
</dbReference>
<dbReference type="CDD" id="cd03411">
    <property type="entry name" value="Ferrochelatase_N"/>
    <property type="match status" value="1"/>
</dbReference>
<dbReference type="GO" id="GO:0046872">
    <property type="term" value="F:metal ion binding"/>
    <property type="evidence" value="ECO:0007669"/>
    <property type="project" value="UniProtKB-KW"/>
</dbReference>
<dbReference type="InterPro" id="IPR033659">
    <property type="entry name" value="Ferrochelatase_N"/>
</dbReference>
<keyword evidence="12" id="KW-1185">Reference proteome</keyword>
<dbReference type="SUPFAM" id="SSF53800">
    <property type="entry name" value="Chelatase"/>
    <property type="match status" value="1"/>
</dbReference>
<reference evidence="11" key="1">
    <citation type="journal article" date="2014" name="Int. J. Syst. Evol. Microbiol.">
        <title>Complete genome sequence of Corynebacterium casei LMG S-19264T (=DSM 44701T), isolated from a smear-ripened cheese.</title>
        <authorList>
            <consortium name="US DOE Joint Genome Institute (JGI-PGF)"/>
            <person name="Walter F."/>
            <person name="Albersmeier A."/>
            <person name="Kalinowski J."/>
            <person name="Ruckert C."/>
        </authorList>
    </citation>
    <scope>NUCLEOTIDE SEQUENCE</scope>
    <source>
        <strain evidence="11">CGMCC 1.12726</strain>
    </source>
</reference>
<evidence type="ECO:0000256" key="8">
    <source>
        <dbReference type="ARBA" id="ARBA00024536"/>
    </source>
</evidence>
<dbReference type="HAMAP" id="MF_00323">
    <property type="entry name" value="Ferrochelatase"/>
    <property type="match status" value="1"/>
</dbReference>
<keyword evidence="3 9" id="KW-0479">Metal-binding</keyword>
<dbReference type="GO" id="GO:0004325">
    <property type="term" value="F:ferrochelatase activity"/>
    <property type="evidence" value="ECO:0007669"/>
    <property type="project" value="UniProtKB-UniRule"/>
</dbReference>
<evidence type="ECO:0000256" key="5">
    <source>
        <dbReference type="ARBA" id="ARBA00023133"/>
    </source>
</evidence>
<dbReference type="PANTHER" id="PTHR11108:SF1">
    <property type="entry name" value="FERROCHELATASE, MITOCHONDRIAL"/>
    <property type="match status" value="1"/>
</dbReference>
<evidence type="ECO:0000256" key="1">
    <source>
        <dbReference type="ARBA" id="ARBA00007718"/>
    </source>
</evidence>
<comment type="similarity">
    <text evidence="1 9 10">Belongs to the ferrochelatase family.</text>
</comment>
<keyword evidence="7 9" id="KW-0627">Porphyrin biosynthesis</keyword>
<reference evidence="11" key="2">
    <citation type="submission" date="2020-09" db="EMBL/GenBank/DDBJ databases">
        <authorList>
            <person name="Sun Q."/>
            <person name="Zhou Y."/>
        </authorList>
    </citation>
    <scope>NUCLEOTIDE SEQUENCE</scope>
    <source>
        <strain evidence="11">CGMCC 1.12726</strain>
    </source>
</reference>
<name>A0A917CQ58_9GAMM</name>
<dbReference type="InterPro" id="IPR001015">
    <property type="entry name" value="Ferrochelatase"/>
</dbReference>
<feature type="binding site" evidence="9">
    <location>
        <position position="194"/>
    </location>
    <ligand>
        <name>Fe(2+)</name>
        <dbReference type="ChEBI" id="CHEBI:29033"/>
    </ligand>
</feature>
<proteinExistence type="inferred from homology"/>
<comment type="catalytic activity">
    <reaction evidence="9 10">
        <text>heme b + 2 H(+) = protoporphyrin IX + Fe(2+)</text>
        <dbReference type="Rhea" id="RHEA:22584"/>
        <dbReference type="ChEBI" id="CHEBI:15378"/>
        <dbReference type="ChEBI" id="CHEBI:29033"/>
        <dbReference type="ChEBI" id="CHEBI:57306"/>
        <dbReference type="ChEBI" id="CHEBI:60344"/>
        <dbReference type="EC" id="4.98.1.1"/>
    </reaction>
</comment>
<evidence type="ECO:0000256" key="10">
    <source>
        <dbReference type="RuleBase" id="RU000607"/>
    </source>
</evidence>
<dbReference type="RefSeq" id="WP_188449683.1">
    <property type="nucleotide sequence ID" value="NZ_BMFO01000003.1"/>
</dbReference>
<evidence type="ECO:0000256" key="7">
    <source>
        <dbReference type="ARBA" id="ARBA00023244"/>
    </source>
</evidence>
<dbReference type="CDD" id="cd00419">
    <property type="entry name" value="Ferrochelatase_C"/>
    <property type="match status" value="1"/>
</dbReference>
<keyword evidence="5 9" id="KW-0350">Heme biosynthesis</keyword>
<comment type="function">
    <text evidence="9 10">Catalyzes the ferrous insertion into protoporphyrin IX.</text>
</comment>
<dbReference type="Pfam" id="PF00762">
    <property type="entry name" value="Ferrochelatase"/>
    <property type="match status" value="1"/>
</dbReference>
<evidence type="ECO:0000313" key="12">
    <source>
        <dbReference type="Proteomes" id="UP000632858"/>
    </source>
</evidence>
<comment type="caution">
    <text evidence="11">The sequence shown here is derived from an EMBL/GenBank/DDBJ whole genome shotgun (WGS) entry which is preliminary data.</text>
</comment>
<dbReference type="GO" id="GO:0005737">
    <property type="term" value="C:cytoplasm"/>
    <property type="evidence" value="ECO:0007669"/>
    <property type="project" value="UniProtKB-SubCell"/>
</dbReference>
<dbReference type="NCBIfam" id="TIGR00109">
    <property type="entry name" value="hemH"/>
    <property type="match status" value="1"/>
</dbReference>
<comment type="pathway">
    <text evidence="9 10">Porphyrin-containing compound metabolism; protoheme biosynthesis; protoheme from protoporphyrin-IX: step 1/1.</text>
</comment>
<sequence>MTPAPRKTLTLLVNLGTPDDATAGAVRRYLAEFLHDYRVVDLSRWLWCILLHFIILPIRSGRVARNYAKIWHAEGSPLLVHSRRLAENLQHQMPNTTVALAMRYGKPAVSEVLDRYPDLDELTVLPLYPQYSATTSGSVFDAISRHYQARERVPGIRFIADYHRHPAWLDAMEARIRSHWDLHGRGQRLLFSFHGIPVRFAERGDPYPQQCRAGAEALAERLGLSADEWLLTFQSRFGREPWLQPYTDKTLEQLGRDGLASVDIVCPGFAVDCLETLEEIAVENAHVFRDAGGGELRYISALNEEPGHVAALAKVLESGGQAA</sequence>
<dbReference type="FunFam" id="3.40.50.1400:FF:000002">
    <property type="entry name" value="Ferrochelatase"/>
    <property type="match status" value="1"/>
</dbReference>